<dbReference type="Pfam" id="PF00512">
    <property type="entry name" value="HisKA"/>
    <property type="match status" value="1"/>
</dbReference>
<evidence type="ECO:0000256" key="1">
    <source>
        <dbReference type="ARBA" id="ARBA00000085"/>
    </source>
</evidence>
<gene>
    <name evidence="10" type="ORF">Dthio_PD0631</name>
</gene>
<dbReference type="CDD" id="cd00075">
    <property type="entry name" value="HATPase"/>
    <property type="match status" value="1"/>
</dbReference>
<comment type="caution">
    <text evidence="10">The sequence shown here is derived from an EMBL/GenBank/DDBJ whole genome shotgun (WGS) entry which is preliminary data.</text>
</comment>
<dbReference type="PANTHER" id="PTHR43065:SF10">
    <property type="entry name" value="PEROXIDE STRESS-ACTIVATED HISTIDINE KINASE MAK3"/>
    <property type="match status" value="1"/>
</dbReference>
<evidence type="ECO:0000313" key="10">
    <source>
        <dbReference type="EMBL" id="EFI33305.1"/>
    </source>
</evidence>
<evidence type="ECO:0000256" key="3">
    <source>
        <dbReference type="ARBA" id="ARBA00022553"/>
    </source>
</evidence>
<evidence type="ECO:0000256" key="8">
    <source>
        <dbReference type="ARBA" id="ARBA00023012"/>
    </source>
</evidence>
<organism evidence="10 11">
    <name type="scientific">Desulfonatronospira thiodismutans ASO3-1</name>
    <dbReference type="NCBI Taxonomy" id="555779"/>
    <lineage>
        <taxon>Bacteria</taxon>
        <taxon>Pseudomonadati</taxon>
        <taxon>Thermodesulfobacteriota</taxon>
        <taxon>Desulfovibrionia</taxon>
        <taxon>Desulfovibrionales</taxon>
        <taxon>Desulfonatronovibrionaceae</taxon>
        <taxon>Desulfonatronospira</taxon>
    </lineage>
</organism>
<dbReference type="GO" id="GO:0005524">
    <property type="term" value="F:ATP binding"/>
    <property type="evidence" value="ECO:0007669"/>
    <property type="project" value="UniProtKB-KW"/>
</dbReference>
<keyword evidence="8" id="KW-0902">Two-component regulatory system</keyword>
<dbReference type="PANTHER" id="PTHR43065">
    <property type="entry name" value="SENSOR HISTIDINE KINASE"/>
    <property type="match status" value="1"/>
</dbReference>
<dbReference type="SMART" id="SM00387">
    <property type="entry name" value="HATPase_c"/>
    <property type="match status" value="1"/>
</dbReference>
<dbReference type="InterPro" id="IPR003661">
    <property type="entry name" value="HisK_dim/P_dom"/>
</dbReference>
<dbReference type="EMBL" id="ACJN02000003">
    <property type="protein sequence ID" value="EFI33305.1"/>
    <property type="molecule type" value="Genomic_DNA"/>
</dbReference>
<dbReference type="Pfam" id="PF02518">
    <property type="entry name" value="HATPase_c"/>
    <property type="match status" value="1"/>
</dbReference>
<evidence type="ECO:0000256" key="2">
    <source>
        <dbReference type="ARBA" id="ARBA00012438"/>
    </source>
</evidence>
<dbReference type="GO" id="GO:0000155">
    <property type="term" value="F:phosphorelay sensor kinase activity"/>
    <property type="evidence" value="ECO:0007669"/>
    <property type="project" value="InterPro"/>
</dbReference>
<evidence type="ECO:0000256" key="6">
    <source>
        <dbReference type="ARBA" id="ARBA00022777"/>
    </source>
</evidence>
<keyword evidence="3" id="KW-0597">Phosphoprotein</keyword>
<dbReference type="InterPro" id="IPR036890">
    <property type="entry name" value="HATPase_C_sf"/>
</dbReference>
<dbReference type="InterPro" id="IPR004358">
    <property type="entry name" value="Sig_transdc_His_kin-like_C"/>
</dbReference>
<dbReference type="Proteomes" id="UP000005496">
    <property type="component" value="Unassembled WGS sequence"/>
</dbReference>
<keyword evidence="4" id="KW-0808">Transferase</keyword>
<proteinExistence type="predicted"/>
<keyword evidence="6 10" id="KW-0418">Kinase</keyword>
<reference evidence="10" key="1">
    <citation type="submission" date="2010-05" db="EMBL/GenBank/DDBJ databases">
        <title>The draft genome of Desulfonatronospira thiodismutans ASO3-1.</title>
        <authorList>
            <consortium name="US DOE Joint Genome Institute (JGI-PGF)"/>
            <person name="Lucas S."/>
            <person name="Copeland A."/>
            <person name="Lapidus A."/>
            <person name="Cheng J.-F."/>
            <person name="Bruce D."/>
            <person name="Goodwin L."/>
            <person name="Pitluck S."/>
            <person name="Chertkov O."/>
            <person name="Brettin T."/>
            <person name="Detter J.C."/>
            <person name="Han C."/>
            <person name="Land M.L."/>
            <person name="Hauser L."/>
            <person name="Kyrpides N."/>
            <person name="Mikhailova N."/>
            <person name="Muyzer G."/>
            <person name="Woyke T."/>
        </authorList>
    </citation>
    <scope>NUCLEOTIDE SEQUENCE [LARGE SCALE GENOMIC DNA]</scope>
    <source>
        <strain evidence="10">ASO3-1</strain>
    </source>
</reference>
<dbReference type="SMART" id="SM00388">
    <property type="entry name" value="HisKA"/>
    <property type="match status" value="1"/>
</dbReference>
<dbReference type="CDD" id="cd00082">
    <property type="entry name" value="HisKA"/>
    <property type="match status" value="1"/>
</dbReference>
<keyword evidence="11" id="KW-1185">Reference proteome</keyword>
<keyword evidence="7" id="KW-0067">ATP-binding</keyword>
<dbReference type="InterPro" id="IPR005467">
    <property type="entry name" value="His_kinase_dom"/>
</dbReference>
<accession>D6SRI9</accession>
<keyword evidence="5" id="KW-0547">Nucleotide-binding</keyword>
<dbReference type="eggNOG" id="COG4191">
    <property type="taxonomic scope" value="Bacteria"/>
</dbReference>
<evidence type="ECO:0000256" key="4">
    <source>
        <dbReference type="ARBA" id="ARBA00022679"/>
    </source>
</evidence>
<feature type="domain" description="Histidine kinase" evidence="9">
    <location>
        <begin position="269"/>
        <end position="475"/>
    </location>
</feature>
<evidence type="ECO:0000256" key="5">
    <source>
        <dbReference type="ARBA" id="ARBA00022741"/>
    </source>
</evidence>
<dbReference type="PROSITE" id="PS50109">
    <property type="entry name" value="HIS_KIN"/>
    <property type="match status" value="1"/>
</dbReference>
<evidence type="ECO:0000256" key="7">
    <source>
        <dbReference type="ARBA" id="ARBA00022840"/>
    </source>
</evidence>
<dbReference type="RefSeq" id="WP_008870663.1">
    <property type="nucleotide sequence ID" value="NZ_ACJN02000003.1"/>
</dbReference>
<sequence length="481" mass="55122">MFRSLIRSDPVKPFPFVKFLSWSSLIIILASSLALSVFIANYAREAIINKNHEFALLLAENLNHQIYQRFTLPTVLGFGRIELRQEAQYERLDQVVRSTIHSFHVLDVSIYDHQGVVSYSTDQDLVGQDELADRLVASTFEHGRHSFKLKKNISSWQAMFRFSLEPDSIVLKTVYPLRAERTLGVKDEPIMGILEFHQDITSDYESVIHFQWLIIIGSFTFSLVLFFLLYMIILRTDKVLDQRIREKERLEKELHQNEKLASMGRMVASIAHEIRNPLGIIRSSSEILYNRAKKQGSADARLLEAIFDESKRLSQTVNDFLDYARPKQPKLDQVDLVRIWNELISFMGSELDKHDITLEKDFPENMHVMGDKDLLYRAFYNIFVNSLQATPRGGVIRVKITWDDAPLVVVTDTGPGFEPTMIDRYLEPFYTTKDTGTGLGLAIVAGILQNHEAGLYISNNPEGGASVQVRFSTQQNSQQSR</sequence>
<dbReference type="SUPFAM" id="SSF55874">
    <property type="entry name" value="ATPase domain of HSP90 chaperone/DNA topoisomerase II/histidine kinase"/>
    <property type="match status" value="1"/>
</dbReference>
<dbReference type="InterPro" id="IPR003594">
    <property type="entry name" value="HATPase_dom"/>
</dbReference>
<dbReference type="Gene3D" id="3.30.565.10">
    <property type="entry name" value="Histidine kinase-like ATPase, C-terminal domain"/>
    <property type="match status" value="1"/>
</dbReference>
<dbReference type="PRINTS" id="PR00344">
    <property type="entry name" value="BCTRLSENSOR"/>
</dbReference>
<dbReference type="EC" id="2.7.13.3" evidence="2"/>
<name>D6SRI9_9BACT</name>
<evidence type="ECO:0000313" key="11">
    <source>
        <dbReference type="Proteomes" id="UP000005496"/>
    </source>
</evidence>
<dbReference type="Gene3D" id="1.10.287.130">
    <property type="match status" value="1"/>
</dbReference>
<dbReference type="AlphaFoldDB" id="D6SRI9"/>
<evidence type="ECO:0000259" key="9">
    <source>
        <dbReference type="PROSITE" id="PS50109"/>
    </source>
</evidence>
<dbReference type="SUPFAM" id="SSF47384">
    <property type="entry name" value="Homodimeric domain of signal transducing histidine kinase"/>
    <property type="match status" value="1"/>
</dbReference>
<protein>
    <recommendedName>
        <fullName evidence="2">histidine kinase</fullName>
        <ecNumber evidence="2">2.7.13.3</ecNumber>
    </recommendedName>
</protein>
<dbReference type="InterPro" id="IPR036097">
    <property type="entry name" value="HisK_dim/P_sf"/>
</dbReference>
<comment type="catalytic activity">
    <reaction evidence="1">
        <text>ATP + protein L-histidine = ADP + protein N-phospho-L-histidine.</text>
        <dbReference type="EC" id="2.7.13.3"/>
    </reaction>
</comment>